<organism evidence="1 2">
    <name type="scientific">Coleofasciculus chthonoplastes PCC 7420</name>
    <dbReference type="NCBI Taxonomy" id="118168"/>
    <lineage>
        <taxon>Bacteria</taxon>
        <taxon>Bacillati</taxon>
        <taxon>Cyanobacteriota</taxon>
        <taxon>Cyanophyceae</taxon>
        <taxon>Coleofasciculales</taxon>
        <taxon>Coleofasciculaceae</taxon>
        <taxon>Coleofasciculus</taxon>
    </lineage>
</organism>
<dbReference type="EMBL" id="DS989868">
    <property type="protein sequence ID" value="EDX71955.1"/>
    <property type="molecule type" value="Genomic_DNA"/>
</dbReference>
<keyword evidence="2" id="KW-1185">Reference proteome</keyword>
<evidence type="ECO:0000313" key="2">
    <source>
        <dbReference type="Proteomes" id="UP000003835"/>
    </source>
</evidence>
<evidence type="ECO:0000313" key="1">
    <source>
        <dbReference type="EMBL" id="EDX71955.1"/>
    </source>
</evidence>
<dbReference type="Proteomes" id="UP000003835">
    <property type="component" value="Unassembled WGS sequence"/>
</dbReference>
<dbReference type="Gene3D" id="3.40.720.10">
    <property type="entry name" value="Alkaline Phosphatase, subunit A"/>
    <property type="match status" value="1"/>
</dbReference>
<protein>
    <submittedName>
        <fullName evidence="1">Uncharacterized protein</fullName>
    </submittedName>
</protein>
<dbReference type="HOGENOM" id="CLU_2381217_0_0_3"/>
<dbReference type="RefSeq" id="WP_006105094.1">
    <property type="nucleotide sequence ID" value="NZ_DS989868.1"/>
</dbReference>
<dbReference type="InterPro" id="IPR017850">
    <property type="entry name" value="Alkaline_phosphatase_core_sf"/>
</dbReference>
<sequence>MGHPDILVEWNRNAPIASVSSAKIGKIDKVYWDSRTGDHKPGGLFCVLGSCIEPKRLKQPISLIDLAPTIASLLDVQLPKSDGQPISGVFSKPK</sequence>
<proteinExistence type="predicted"/>
<dbReference type="AlphaFoldDB" id="B4W1M3"/>
<gene>
    <name evidence="1" type="ORF">MC7420_5099</name>
</gene>
<dbReference type="SUPFAM" id="SSF53649">
    <property type="entry name" value="Alkaline phosphatase-like"/>
    <property type="match status" value="1"/>
</dbReference>
<reference evidence="1 2" key="1">
    <citation type="submission" date="2008-07" db="EMBL/GenBank/DDBJ databases">
        <authorList>
            <person name="Tandeau de Marsac N."/>
            <person name="Ferriera S."/>
            <person name="Johnson J."/>
            <person name="Kravitz S."/>
            <person name="Beeson K."/>
            <person name="Sutton G."/>
            <person name="Rogers Y.-H."/>
            <person name="Friedman R."/>
            <person name="Frazier M."/>
            <person name="Venter J.C."/>
        </authorList>
    </citation>
    <scope>NUCLEOTIDE SEQUENCE [LARGE SCALE GENOMIC DNA]</scope>
    <source>
        <strain evidence="1 2">PCC 7420</strain>
    </source>
</reference>
<accession>B4W1M3</accession>
<name>B4W1M3_9CYAN</name>